<protein>
    <submittedName>
        <fullName evidence="2">Uncharacterized protein</fullName>
    </submittedName>
</protein>
<keyword evidence="1" id="KW-1133">Transmembrane helix</keyword>
<keyword evidence="1" id="KW-0812">Transmembrane</keyword>
<organism evidence="2 3">
    <name type="scientific">Baekduia soli</name>
    <dbReference type="NCBI Taxonomy" id="496014"/>
    <lineage>
        <taxon>Bacteria</taxon>
        <taxon>Bacillati</taxon>
        <taxon>Actinomycetota</taxon>
        <taxon>Thermoleophilia</taxon>
        <taxon>Solirubrobacterales</taxon>
        <taxon>Baekduiaceae</taxon>
        <taxon>Baekduia</taxon>
    </lineage>
</organism>
<dbReference type="RefSeq" id="WP_146921197.1">
    <property type="nucleotide sequence ID" value="NZ_CP042430.1"/>
</dbReference>
<keyword evidence="3" id="KW-1185">Reference proteome</keyword>
<evidence type="ECO:0000313" key="2">
    <source>
        <dbReference type="EMBL" id="QEC49015.1"/>
    </source>
</evidence>
<dbReference type="Proteomes" id="UP000321805">
    <property type="component" value="Chromosome"/>
</dbReference>
<evidence type="ECO:0000313" key="3">
    <source>
        <dbReference type="Proteomes" id="UP000321805"/>
    </source>
</evidence>
<gene>
    <name evidence="2" type="ORF">FSW04_16510</name>
</gene>
<dbReference type="AlphaFoldDB" id="A0A5B8U7V9"/>
<dbReference type="KEGG" id="bsol:FSW04_16510"/>
<name>A0A5B8U7V9_9ACTN</name>
<proteinExistence type="predicted"/>
<sequence length="132" mass="14420">MDRAPLRPPAPRTLGIVALLAVLLGGLWLHARGRRLEVEHRAAAVAGAIAGRRTAVRCPGPIRRRLLYEINEGVVRFSADGRPADETHLSGRACDGLRTVLDDGPRLEAADRVAVWQATTWAGRLPDRYRAC</sequence>
<keyword evidence="1" id="KW-0472">Membrane</keyword>
<accession>A0A5B8U7V9</accession>
<dbReference type="EMBL" id="CP042430">
    <property type="protein sequence ID" value="QEC49015.1"/>
    <property type="molecule type" value="Genomic_DNA"/>
</dbReference>
<feature type="transmembrane region" description="Helical" evidence="1">
    <location>
        <begin position="12"/>
        <end position="31"/>
    </location>
</feature>
<reference evidence="2 3" key="1">
    <citation type="journal article" date="2018" name="J. Microbiol.">
        <title>Baekduia soli gen. nov., sp. nov., a novel bacterium isolated from the soil of Baekdu Mountain and proposal of a novel family name, Baekduiaceae fam. nov.</title>
        <authorList>
            <person name="An D.S."/>
            <person name="Siddiqi M.Z."/>
            <person name="Kim K.H."/>
            <person name="Yu H.S."/>
            <person name="Im W.T."/>
        </authorList>
    </citation>
    <scope>NUCLEOTIDE SEQUENCE [LARGE SCALE GENOMIC DNA]</scope>
    <source>
        <strain evidence="2 3">BR7-21</strain>
    </source>
</reference>
<evidence type="ECO:0000256" key="1">
    <source>
        <dbReference type="SAM" id="Phobius"/>
    </source>
</evidence>